<keyword evidence="10" id="KW-1185">Reference proteome</keyword>
<keyword evidence="3 7" id="KW-0479">Metal-binding</keyword>
<sequence length="384" mass="43160">MALPLPHRRHRLDPVPEFHDLQNEGPLHEYDTEPGMDGRKQWLVTGYHEVRDILADPERFSSMRPVDDEADRALLPGILQAYDPPDHTRLRRTVAPAYSARRMERLRPRIEEIVEECLDDLEDVGSPVDFVRYAAWPIPALIACEFLDVPRDDRAELSRMIRESRESRLPRQRTSSGMGVVNYTQKLAARKRLDPGEGMIGVIVREHGAEVSDEELAGLAEGNLIMAAEQMAAQLAVAVLLLVTHPDQMALLREHPELVDGATEELLRHASIVEAPAPRVALEDVSVAGRDIRAGDVLTCSMMAVNRPQGEHFDITRENPKHMAFGYGIHHCLGAPLARLQLRVALPAVLRRFPSLRLAVPEEDLRFKPGRPAPFAVEELPVEW</sequence>
<dbReference type="PRINTS" id="PR00359">
    <property type="entry name" value="BP450"/>
</dbReference>
<dbReference type="InterPro" id="IPR002397">
    <property type="entry name" value="Cyt_P450_B"/>
</dbReference>
<dbReference type="OrthoDB" id="3664945at2"/>
<reference evidence="8" key="1">
    <citation type="journal article" date="1997" name="Proc. Natl. Acad. Sci. U.S.A.">
        <title>D-Ala-D-Ala ligases from glycopeptide antibiotic-producing organisms are highly homologous to the enterococcal vancomycin-resistance ligases VanA and VanB.</title>
        <authorList>
            <person name="Marshall C.G."/>
            <person name="Broadhead G."/>
            <person name="Leskiw B.K."/>
            <person name="Wright G.D."/>
        </authorList>
    </citation>
    <scope>NUCLEOTIDE SEQUENCE</scope>
    <source>
        <strain evidence="8">NRRL 15009</strain>
    </source>
</reference>
<evidence type="ECO:0000256" key="7">
    <source>
        <dbReference type="RuleBase" id="RU000461"/>
    </source>
</evidence>
<dbReference type="GO" id="GO:0004497">
    <property type="term" value="F:monooxygenase activity"/>
    <property type="evidence" value="ECO:0007669"/>
    <property type="project" value="UniProtKB-KW"/>
</dbReference>
<dbReference type="GO" id="GO:0020037">
    <property type="term" value="F:heme binding"/>
    <property type="evidence" value="ECO:0007669"/>
    <property type="project" value="InterPro"/>
</dbReference>
<dbReference type="CDD" id="cd11030">
    <property type="entry name" value="CYP105-like"/>
    <property type="match status" value="1"/>
</dbReference>
<comment type="similarity">
    <text evidence="1 7">Belongs to the cytochrome P450 family.</text>
</comment>
<evidence type="ECO:0000256" key="1">
    <source>
        <dbReference type="ARBA" id="ARBA00010617"/>
    </source>
</evidence>
<dbReference type="PROSITE" id="PS00086">
    <property type="entry name" value="CYTOCHROME_P450"/>
    <property type="match status" value="1"/>
</dbReference>
<evidence type="ECO:0000313" key="9">
    <source>
        <dbReference type="EMBL" id="KES08709.1"/>
    </source>
</evidence>
<evidence type="ECO:0000256" key="4">
    <source>
        <dbReference type="ARBA" id="ARBA00023002"/>
    </source>
</evidence>
<evidence type="ECO:0000313" key="8">
    <source>
        <dbReference type="EMBL" id="AAM80534.1"/>
    </source>
</evidence>
<dbReference type="GO" id="GO:0005506">
    <property type="term" value="F:iron ion binding"/>
    <property type="evidence" value="ECO:0007669"/>
    <property type="project" value="InterPro"/>
</dbReference>
<dbReference type="EMBL" id="U82965">
    <property type="protein sequence ID" value="AAM80534.1"/>
    <property type="molecule type" value="Genomic_DNA"/>
</dbReference>
<dbReference type="Gene3D" id="1.10.630.10">
    <property type="entry name" value="Cytochrome P450"/>
    <property type="match status" value="1"/>
</dbReference>
<dbReference type="InterPro" id="IPR036396">
    <property type="entry name" value="Cyt_P450_sf"/>
</dbReference>
<dbReference type="GO" id="GO:0016705">
    <property type="term" value="F:oxidoreductase activity, acting on paired donors, with incorporation or reduction of molecular oxygen"/>
    <property type="evidence" value="ECO:0007669"/>
    <property type="project" value="InterPro"/>
</dbReference>
<gene>
    <name evidence="9" type="ORF">BU52_01280</name>
</gene>
<evidence type="ECO:0000256" key="2">
    <source>
        <dbReference type="ARBA" id="ARBA00022617"/>
    </source>
</evidence>
<evidence type="ECO:0000313" key="10">
    <source>
        <dbReference type="Proteomes" id="UP000028341"/>
    </source>
</evidence>
<dbReference type="FunFam" id="1.10.630.10:FF:000018">
    <property type="entry name" value="Cytochrome P450 monooxygenase"/>
    <property type="match status" value="1"/>
</dbReference>
<reference evidence="8" key="2">
    <citation type="journal article" date="2002" name="Proc. Natl. Acad. Sci. U.S.A.">
        <title>Assembling the glycopeptide antibiotic scaffold: the biosynthesis of A47934 from Streptomyces toyocaensis NRRL15009.</title>
        <authorList>
            <person name="Pootoolal J."/>
            <person name="Thomas M.G."/>
            <person name="Marshall C.G."/>
            <person name="Neu J.M."/>
            <person name="Hubbard B.K."/>
            <person name="Walsh C.T."/>
            <person name="Wright G.D."/>
        </authorList>
    </citation>
    <scope>NUCLEOTIDE SEQUENCE</scope>
    <source>
        <strain evidence="8">NRRL 15009</strain>
    </source>
</reference>
<dbReference type="InterPro" id="IPR017972">
    <property type="entry name" value="Cyt_P450_CS"/>
</dbReference>
<dbReference type="EMBL" id="JFCB01000001">
    <property type="protein sequence ID" value="KES08709.1"/>
    <property type="molecule type" value="Genomic_DNA"/>
</dbReference>
<organism evidence="8">
    <name type="scientific">Streptomyces toyocaensis</name>
    <dbReference type="NCBI Taxonomy" id="55952"/>
    <lineage>
        <taxon>Bacteria</taxon>
        <taxon>Bacillati</taxon>
        <taxon>Actinomycetota</taxon>
        <taxon>Actinomycetes</taxon>
        <taxon>Kitasatosporales</taxon>
        <taxon>Streptomycetaceae</taxon>
        <taxon>Streptomyces</taxon>
    </lineage>
</organism>
<keyword evidence="6 7" id="KW-0503">Monooxygenase</keyword>
<dbReference type="Proteomes" id="UP000028341">
    <property type="component" value="Unassembled WGS sequence"/>
</dbReference>
<dbReference type="InterPro" id="IPR001128">
    <property type="entry name" value="Cyt_P450"/>
</dbReference>
<dbReference type="PANTHER" id="PTHR46696:SF6">
    <property type="entry name" value="P450, PUTATIVE (EUROFUNG)-RELATED"/>
    <property type="match status" value="1"/>
</dbReference>
<dbReference type="STRING" id="55952.BU52_01280"/>
<name>Q8KLL8_STRTO</name>
<dbReference type="AlphaFoldDB" id="Q8KLL8"/>
<reference evidence="9 10" key="3">
    <citation type="submission" date="2014-02" db="EMBL/GenBank/DDBJ databases">
        <title>The genome announcement of Streptomyces toyocaensis NRRL15009.</title>
        <authorList>
            <person name="Hong H.-J."/>
            <person name="Kwun M.J."/>
        </authorList>
    </citation>
    <scope>NUCLEOTIDE SEQUENCE [LARGE SCALE GENOMIC DNA]</scope>
    <source>
        <strain evidence="9 10">NRRL 15009</strain>
    </source>
</reference>
<keyword evidence="4 7" id="KW-0560">Oxidoreductase</keyword>
<accession>Q8KLL8</accession>
<dbReference type="RefSeq" id="WP_037926413.1">
    <property type="nucleotide sequence ID" value="NZ_JBFADL010000015.1"/>
</dbReference>
<evidence type="ECO:0000256" key="5">
    <source>
        <dbReference type="ARBA" id="ARBA00023004"/>
    </source>
</evidence>
<proteinExistence type="inferred from homology"/>
<keyword evidence="5 7" id="KW-0408">Iron</keyword>
<dbReference type="Pfam" id="PF00067">
    <property type="entry name" value="p450"/>
    <property type="match status" value="1"/>
</dbReference>
<evidence type="ECO:0000256" key="3">
    <source>
        <dbReference type="ARBA" id="ARBA00022723"/>
    </source>
</evidence>
<dbReference type="eggNOG" id="COG2124">
    <property type="taxonomic scope" value="Bacteria"/>
</dbReference>
<dbReference type="PANTHER" id="PTHR46696">
    <property type="entry name" value="P450, PUTATIVE (EUROFUNG)-RELATED"/>
    <property type="match status" value="1"/>
</dbReference>
<dbReference type="SUPFAM" id="SSF48264">
    <property type="entry name" value="Cytochrome P450"/>
    <property type="match status" value="1"/>
</dbReference>
<evidence type="ECO:0000256" key="6">
    <source>
        <dbReference type="ARBA" id="ARBA00023033"/>
    </source>
</evidence>
<protein>
    <submittedName>
        <fullName evidence="9">Cytochrome P450 hydroxylase</fullName>
    </submittedName>
    <submittedName>
        <fullName evidence="8">StaG</fullName>
    </submittedName>
</protein>
<keyword evidence="2 7" id="KW-0349">Heme</keyword>